<sequence>MRQQILDTALQLAAKTGWEQLTLQQIATALQISLADIYCHYRQKDDLVEAWFDRADLALLSAQISKALPAKARLQQAIQHWLAALSPYHKLTGQMLLYKLEPGHIHLQAAGILRISRTVQWLREAAGLTASGAARVGQELALSSLFVAVFIYWLNDHSAAQQRSLALLSRMLQQGHNLALWR</sequence>
<evidence type="ECO:0000256" key="4">
    <source>
        <dbReference type="PROSITE-ProRule" id="PRU00335"/>
    </source>
</evidence>
<protein>
    <submittedName>
        <fullName evidence="6">Transcriptional regulator, TetR family</fullName>
    </submittedName>
</protein>
<gene>
    <name evidence="6" type="ORF">SAMN05660691_01214</name>
</gene>
<dbReference type="Gene3D" id="1.10.357.10">
    <property type="entry name" value="Tetracycline Repressor, domain 2"/>
    <property type="match status" value="1"/>
</dbReference>
<dbReference type="EMBL" id="FNXF01000003">
    <property type="protein sequence ID" value="SEH74678.1"/>
    <property type="molecule type" value="Genomic_DNA"/>
</dbReference>
<evidence type="ECO:0000256" key="2">
    <source>
        <dbReference type="ARBA" id="ARBA00023125"/>
    </source>
</evidence>
<dbReference type="PROSITE" id="PS50977">
    <property type="entry name" value="HTH_TETR_2"/>
    <property type="match status" value="1"/>
</dbReference>
<dbReference type="PRINTS" id="PR00455">
    <property type="entry name" value="HTHTETR"/>
</dbReference>
<accession>A0A1H6KGJ0</accession>
<dbReference type="AlphaFoldDB" id="A0A1H6KGJ0"/>
<dbReference type="GO" id="GO:0000976">
    <property type="term" value="F:transcription cis-regulatory region binding"/>
    <property type="evidence" value="ECO:0007669"/>
    <property type="project" value="TreeGrafter"/>
</dbReference>
<keyword evidence="1" id="KW-0805">Transcription regulation</keyword>
<dbReference type="InterPro" id="IPR009057">
    <property type="entry name" value="Homeodomain-like_sf"/>
</dbReference>
<feature type="DNA-binding region" description="H-T-H motif" evidence="4">
    <location>
        <begin position="22"/>
        <end position="41"/>
    </location>
</feature>
<dbReference type="PANTHER" id="PTHR30055:SF234">
    <property type="entry name" value="HTH-TYPE TRANSCRIPTIONAL REGULATOR BETI"/>
    <property type="match status" value="1"/>
</dbReference>
<proteinExistence type="predicted"/>
<reference evidence="7" key="1">
    <citation type="submission" date="2016-10" db="EMBL/GenBank/DDBJ databases">
        <authorList>
            <person name="Varghese N."/>
            <person name="Submissions S."/>
        </authorList>
    </citation>
    <scope>NUCLEOTIDE SEQUENCE [LARGE SCALE GENOMIC DNA]</scope>
    <source>
        <strain evidence="7">DSM 17616</strain>
    </source>
</reference>
<dbReference type="Pfam" id="PF00440">
    <property type="entry name" value="TetR_N"/>
    <property type="match status" value="1"/>
</dbReference>
<keyword evidence="3" id="KW-0804">Transcription</keyword>
<dbReference type="SUPFAM" id="SSF46689">
    <property type="entry name" value="Homeodomain-like"/>
    <property type="match status" value="1"/>
</dbReference>
<dbReference type="InterPro" id="IPR001647">
    <property type="entry name" value="HTH_TetR"/>
</dbReference>
<evidence type="ECO:0000256" key="3">
    <source>
        <dbReference type="ARBA" id="ARBA00023163"/>
    </source>
</evidence>
<keyword evidence="7" id="KW-1185">Reference proteome</keyword>
<dbReference type="InterPro" id="IPR050109">
    <property type="entry name" value="HTH-type_TetR-like_transc_reg"/>
</dbReference>
<evidence type="ECO:0000313" key="7">
    <source>
        <dbReference type="Proteomes" id="UP000199371"/>
    </source>
</evidence>
<dbReference type="STRING" id="173990.SAMN05660691_01214"/>
<evidence type="ECO:0000256" key="1">
    <source>
        <dbReference type="ARBA" id="ARBA00023015"/>
    </source>
</evidence>
<dbReference type="Proteomes" id="UP000199371">
    <property type="component" value="Unassembled WGS sequence"/>
</dbReference>
<dbReference type="GO" id="GO:0003700">
    <property type="term" value="F:DNA-binding transcription factor activity"/>
    <property type="evidence" value="ECO:0007669"/>
    <property type="project" value="TreeGrafter"/>
</dbReference>
<dbReference type="RefSeq" id="WP_092791319.1">
    <property type="nucleotide sequence ID" value="NZ_FNXF01000003.1"/>
</dbReference>
<name>A0A1H6KGJ0_9GAMM</name>
<organism evidence="6 7">
    <name type="scientific">Rheinheimera pacifica</name>
    <dbReference type="NCBI Taxonomy" id="173990"/>
    <lineage>
        <taxon>Bacteria</taxon>
        <taxon>Pseudomonadati</taxon>
        <taxon>Pseudomonadota</taxon>
        <taxon>Gammaproteobacteria</taxon>
        <taxon>Chromatiales</taxon>
        <taxon>Chromatiaceae</taxon>
        <taxon>Rheinheimera</taxon>
    </lineage>
</organism>
<evidence type="ECO:0000259" key="5">
    <source>
        <dbReference type="PROSITE" id="PS50977"/>
    </source>
</evidence>
<feature type="domain" description="HTH tetR-type" evidence="5">
    <location>
        <begin position="1"/>
        <end position="59"/>
    </location>
</feature>
<evidence type="ECO:0000313" key="6">
    <source>
        <dbReference type="EMBL" id="SEH74678.1"/>
    </source>
</evidence>
<keyword evidence="2 4" id="KW-0238">DNA-binding</keyword>
<dbReference type="OrthoDB" id="7375611at2"/>
<dbReference type="PANTHER" id="PTHR30055">
    <property type="entry name" value="HTH-TYPE TRANSCRIPTIONAL REGULATOR RUTR"/>
    <property type="match status" value="1"/>
</dbReference>